<dbReference type="Pfam" id="PF25562">
    <property type="entry name" value="CNBH_CNNM2_C"/>
    <property type="match status" value="1"/>
</dbReference>
<feature type="transmembrane region" description="Helical" evidence="14">
    <location>
        <begin position="215"/>
        <end position="239"/>
    </location>
</feature>
<keyword evidence="8" id="KW-0406">Ion transport</keyword>
<keyword evidence="5 12" id="KW-0812">Transmembrane</keyword>
<dbReference type="InterPro" id="IPR018490">
    <property type="entry name" value="cNMP-bd_dom_sf"/>
</dbReference>
<dbReference type="InterPro" id="IPR000595">
    <property type="entry name" value="cNMP-bd_dom"/>
</dbReference>
<keyword evidence="6" id="KW-0677">Repeat</keyword>
<dbReference type="Proteomes" id="UP000079169">
    <property type="component" value="Unplaced"/>
</dbReference>
<dbReference type="KEGG" id="dci:103505091"/>
<feature type="compositionally biased region" description="Polar residues" evidence="13">
    <location>
        <begin position="736"/>
        <end position="752"/>
    </location>
</feature>
<dbReference type="InterPro" id="IPR045095">
    <property type="entry name" value="ACDP"/>
</dbReference>
<feature type="transmembrane region" description="Helical" evidence="14">
    <location>
        <begin position="273"/>
        <end position="294"/>
    </location>
</feature>
<comment type="similarity">
    <text evidence="2">Belongs to the ACDP family.</text>
</comment>
<dbReference type="SUPFAM" id="SSF51206">
    <property type="entry name" value="cAMP-binding domain-like"/>
    <property type="match status" value="1"/>
</dbReference>
<feature type="region of interest" description="Disordered" evidence="13">
    <location>
        <begin position="1"/>
        <end position="74"/>
    </location>
</feature>
<evidence type="ECO:0000256" key="2">
    <source>
        <dbReference type="ARBA" id="ARBA00010484"/>
    </source>
</evidence>
<dbReference type="PANTHER" id="PTHR12064">
    <property type="entry name" value="METAL TRANSPORTER CNNM"/>
    <property type="match status" value="1"/>
</dbReference>
<dbReference type="PaxDb" id="121845-A0A3Q0IIW5"/>
<keyword evidence="4" id="KW-1003">Cell membrane</keyword>
<evidence type="ECO:0000259" key="16">
    <source>
        <dbReference type="PROSITE" id="PS51371"/>
    </source>
</evidence>
<dbReference type="GO" id="GO:0010960">
    <property type="term" value="P:magnesium ion homeostasis"/>
    <property type="evidence" value="ECO:0007669"/>
    <property type="project" value="InterPro"/>
</dbReference>
<feature type="compositionally biased region" description="Polar residues" evidence="13">
    <location>
        <begin position="770"/>
        <end position="791"/>
    </location>
</feature>
<proteinExistence type="inferred from homology"/>
<organism evidence="18 19">
    <name type="scientific">Diaphorina citri</name>
    <name type="common">Asian citrus psyllid</name>
    <dbReference type="NCBI Taxonomy" id="121845"/>
    <lineage>
        <taxon>Eukaryota</taxon>
        <taxon>Metazoa</taxon>
        <taxon>Ecdysozoa</taxon>
        <taxon>Arthropoda</taxon>
        <taxon>Hexapoda</taxon>
        <taxon>Insecta</taxon>
        <taxon>Pterygota</taxon>
        <taxon>Neoptera</taxon>
        <taxon>Paraneoptera</taxon>
        <taxon>Hemiptera</taxon>
        <taxon>Sternorrhyncha</taxon>
        <taxon>Psylloidea</taxon>
        <taxon>Psyllidae</taxon>
        <taxon>Diaphorininae</taxon>
        <taxon>Diaphorina</taxon>
    </lineage>
</organism>
<evidence type="ECO:0000256" key="3">
    <source>
        <dbReference type="ARBA" id="ARBA00022448"/>
    </source>
</evidence>
<dbReference type="GO" id="GO:0005886">
    <property type="term" value="C:plasma membrane"/>
    <property type="evidence" value="ECO:0007669"/>
    <property type="project" value="UniProtKB-SubCell"/>
</dbReference>
<evidence type="ECO:0000256" key="5">
    <source>
        <dbReference type="ARBA" id="ARBA00022692"/>
    </source>
</evidence>
<sequence>MSDTEDNTSTASVETIKLRLKPREKRKVSDSGAACDEGGSGSDCVHSGPEVAGHKEKRKKVSARQVPYDRPGDRVQSPVQVYGIRLESSSSPPEFSDEGVPRLLVKTKAVVRVFGQGWTPDTLFVLTGRPGNTGDLCEFPVGDVLKIDPETVTENTGLIKLSLPILGQSDVIYYMCTKENRTLGTAGGAAHSSVWVHLGQETFLQIEAYEKLIPFWLAIVIIVTCLGFSSLFSGLNLGLMSLNRTDLKIICNTGTEHERKYAKTIIPVREHGNYLLCSILLGNVMVNSTFTILLDDITSGLVAVIGSTLAIVIFGEISPQAVCSRHGLMIGAKTINVTKVVMILTFPLAYPISKILDWILGEEIGNVYTRERLKELVKVTTEFNDLEKDEVNIISGALELRRKIVGDVMTKLEDVYMLSYDAILDFETVSEIMKSGYSRIPVYEDRRTNIVTMFYIKDLALVDPDDNTPLKTLCQFYQNSCYFVFEDTTLDVLLKQFKEGIKGHMAFVHRVNNEGEGDPFYETVGLITLEDVIEELIQAEIMDETDVWTDNQHKTKRHKQSSHRGQDFTLFAEKSEAQRIHISPQLNLATFQFLSSSFQNKPVDYFVLILEGRAEVVVGKENLVYEAGPFSYFGCQALTQNIGIAESPTNNSSAAQAYGGSLQSVNLDSILRYTFVPDYSVRATTEMFYVKIRRSFYLAAKRATLMEKSKKSEESMSAGDQFEDEVEKLLHSYANDNNSRQISPENTGTGNHRNYPGSGGRTSPADYRLNNGSIGPTTAPASLLVSPSRNLRPTDLPADPTEKTNLIDHVGNMAPIASPDPS</sequence>
<dbReference type="InterPro" id="IPR044751">
    <property type="entry name" value="Ion_transp-like_CBS"/>
</dbReference>
<dbReference type="PROSITE" id="PS50042">
    <property type="entry name" value="CNMP_BINDING_3"/>
    <property type="match status" value="1"/>
</dbReference>
<evidence type="ECO:0000313" key="19">
    <source>
        <dbReference type="RefSeq" id="XP_026676149.1"/>
    </source>
</evidence>
<dbReference type="RefSeq" id="XP_026676149.1">
    <property type="nucleotide sequence ID" value="XM_026820348.1"/>
</dbReference>
<dbReference type="PANTHER" id="PTHR12064:SF94">
    <property type="entry name" value="UNEXTENDED PROTEIN"/>
    <property type="match status" value="1"/>
</dbReference>
<dbReference type="InterPro" id="IPR000644">
    <property type="entry name" value="CBS_dom"/>
</dbReference>
<keyword evidence="7 12" id="KW-1133">Transmembrane helix</keyword>
<evidence type="ECO:0000256" key="14">
    <source>
        <dbReference type="SAM" id="Phobius"/>
    </source>
</evidence>
<evidence type="ECO:0000256" key="4">
    <source>
        <dbReference type="ARBA" id="ARBA00022475"/>
    </source>
</evidence>
<evidence type="ECO:0000259" key="17">
    <source>
        <dbReference type="PROSITE" id="PS51846"/>
    </source>
</evidence>
<dbReference type="FunFam" id="3.10.580.10:FF:000001">
    <property type="entry name" value="Putative metal transporter CNNM3 isoform 2"/>
    <property type="match status" value="1"/>
</dbReference>
<evidence type="ECO:0000259" key="15">
    <source>
        <dbReference type="PROSITE" id="PS50042"/>
    </source>
</evidence>
<dbReference type="Gene3D" id="3.10.580.10">
    <property type="entry name" value="CBS-domain"/>
    <property type="match status" value="1"/>
</dbReference>
<dbReference type="GeneID" id="103505091"/>
<accession>A0A3Q0IIW5</accession>
<name>A0A3Q0IIW5_DIACI</name>
<dbReference type="STRING" id="121845.A0A3Q0IIW5"/>
<dbReference type="PROSITE" id="PS51846">
    <property type="entry name" value="CNNM"/>
    <property type="match status" value="1"/>
</dbReference>
<dbReference type="SUPFAM" id="SSF54631">
    <property type="entry name" value="CBS-domain pair"/>
    <property type="match status" value="1"/>
</dbReference>
<comment type="subcellular location">
    <subcellularLocation>
        <location evidence="1">Cell membrane</location>
        <topology evidence="1">Multi-pass membrane protein</topology>
    </subcellularLocation>
</comment>
<feature type="domain" description="CNNM transmembrane" evidence="17">
    <location>
        <begin position="211"/>
        <end position="390"/>
    </location>
</feature>
<evidence type="ECO:0000313" key="18">
    <source>
        <dbReference type="Proteomes" id="UP000079169"/>
    </source>
</evidence>
<reference evidence="19" key="1">
    <citation type="submission" date="2025-08" db="UniProtKB">
        <authorList>
            <consortium name="RefSeq"/>
        </authorList>
    </citation>
    <scope>IDENTIFICATION</scope>
</reference>
<keyword evidence="9 11" id="KW-0129">CBS domain</keyword>
<dbReference type="PROSITE" id="PS51371">
    <property type="entry name" value="CBS"/>
    <property type="match status" value="1"/>
</dbReference>
<feature type="domain" description="Cyclic nucleotide-binding" evidence="15">
    <location>
        <begin position="599"/>
        <end position="675"/>
    </location>
</feature>
<feature type="region of interest" description="Disordered" evidence="13">
    <location>
        <begin position="736"/>
        <end position="822"/>
    </location>
</feature>
<evidence type="ECO:0000256" key="12">
    <source>
        <dbReference type="PROSITE-ProRule" id="PRU01193"/>
    </source>
</evidence>
<keyword evidence="3" id="KW-0813">Transport</keyword>
<dbReference type="InterPro" id="IPR046342">
    <property type="entry name" value="CBS_dom_sf"/>
</dbReference>
<evidence type="ECO:0000256" key="7">
    <source>
        <dbReference type="ARBA" id="ARBA00022989"/>
    </source>
</evidence>
<keyword evidence="10 12" id="KW-0472">Membrane</keyword>
<gene>
    <name evidence="19" type="primary">LOC103505091</name>
</gene>
<dbReference type="Pfam" id="PF01595">
    <property type="entry name" value="CNNM"/>
    <property type="match status" value="1"/>
</dbReference>
<keyword evidence="18" id="KW-1185">Reference proteome</keyword>
<feature type="transmembrane region" description="Helical" evidence="14">
    <location>
        <begin position="330"/>
        <end position="350"/>
    </location>
</feature>
<feature type="transmembrane region" description="Helical" evidence="14">
    <location>
        <begin position="300"/>
        <end position="318"/>
    </location>
</feature>
<dbReference type="GO" id="GO:0006811">
    <property type="term" value="P:monoatomic ion transport"/>
    <property type="evidence" value="ECO:0007669"/>
    <property type="project" value="UniProtKB-KW"/>
</dbReference>
<evidence type="ECO:0000256" key="8">
    <source>
        <dbReference type="ARBA" id="ARBA00023065"/>
    </source>
</evidence>
<dbReference type="AlphaFoldDB" id="A0A3Q0IIW5"/>
<evidence type="ECO:0000256" key="10">
    <source>
        <dbReference type="ARBA" id="ARBA00023136"/>
    </source>
</evidence>
<protein>
    <submittedName>
        <fullName evidence="19">Metal transporter CNNM4-like</fullName>
    </submittedName>
</protein>
<dbReference type="CDD" id="cd04590">
    <property type="entry name" value="CBS_pair_CorC_HlyC_assoc"/>
    <property type="match status" value="1"/>
</dbReference>
<evidence type="ECO:0000256" key="11">
    <source>
        <dbReference type="PROSITE-ProRule" id="PRU00703"/>
    </source>
</evidence>
<dbReference type="InterPro" id="IPR002550">
    <property type="entry name" value="CNNM"/>
</dbReference>
<dbReference type="GO" id="GO:0022857">
    <property type="term" value="F:transmembrane transporter activity"/>
    <property type="evidence" value="ECO:0007669"/>
    <property type="project" value="TreeGrafter"/>
</dbReference>
<evidence type="ECO:0000256" key="1">
    <source>
        <dbReference type="ARBA" id="ARBA00004651"/>
    </source>
</evidence>
<feature type="domain" description="CBS" evidence="16">
    <location>
        <begin position="409"/>
        <end position="470"/>
    </location>
</feature>
<evidence type="ECO:0000256" key="9">
    <source>
        <dbReference type="ARBA" id="ARBA00023122"/>
    </source>
</evidence>
<evidence type="ECO:0000256" key="6">
    <source>
        <dbReference type="ARBA" id="ARBA00022737"/>
    </source>
</evidence>
<evidence type="ECO:0000256" key="13">
    <source>
        <dbReference type="SAM" id="MobiDB-lite"/>
    </source>
</evidence>